<dbReference type="EMBL" id="CP042425">
    <property type="protein sequence ID" value="QEL15924.1"/>
    <property type="molecule type" value="Genomic_DNA"/>
</dbReference>
<evidence type="ECO:0000313" key="2">
    <source>
        <dbReference type="Proteomes" id="UP000324974"/>
    </source>
</evidence>
<dbReference type="Proteomes" id="UP000324974">
    <property type="component" value="Chromosome"/>
</dbReference>
<name>A0A5C1AFK0_9BACT</name>
<dbReference type="AlphaFoldDB" id="A0A5C1AFK0"/>
<evidence type="ECO:0008006" key="3">
    <source>
        <dbReference type="Google" id="ProtNLM"/>
    </source>
</evidence>
<dbReference type="RefSeq" id="WP_149110690.1">
    <property type="nucleotide sequence ID" value="NZ_CP042425.1"/>
</dbReference>
<dbReference type="OrthoDB" id="284839at2"/>
<organism evidence="1 2">
    <name type="scientific">Limnoglobus roseus</name>
    <dbReference type="NCBI Taxonomy" id="2598579"/>
    <lineage>
        <taxon>Bacteria</taxon>
        <taxon>Pseudomonadati</taxon>
        <taxon>Planctomycetota</taxon>
        <taxon>Planctomycetia</taxon>
        <taxon>Gemmatales</taxon>
        <taxon>Gemmataceae</taxon>
        <taxon>Limnoglobus</taxon>
    </lineage>
</organism>
<accession>A0A5C1AFK0</accession>
<dbReference type="KEGG" id="lrs:PX52LOC_02860"/>
<gene>
    <name evidence="1" type="ORF">PX52LOC_02860</name>
</gene>
<sequence>MKCEAVQNRLLDVPDLTAVPAELSAHLDGCELCRRFAERAQVLNAELAALPVPSSELAKIAFVESLLAAGPVIRSVPTPMVAGLSLQDLLRKIPLRPVVTTAAAVLVGVGTWAVWPTSKTTTTAKDAPRHELLQKVVKTNTELALLTAPKDRVTKLASLAGDIRSETRALSKAAEYDEMLSLTKMYENVVTKGVLPQAEQMTKFNTPLPERQAALKAARAELSQTVTDVTDLVPLASPRVQPLLKRIAKAAQDGEARLVKLADGGA</sequence>
<evidence type="ECO:0000313" key="1">
    <source>
        <dbReference type="EMBL" id="QEL15924.1"/>
    </source>
</evidence>
<reference evidence="2" key="1">
    <citation type="submission" date="2019-08" db="EMBL/GenBank/DDBJ databases">
        <title>Limnoglobus roseus gen. nov., sp. nov., a novel freshwater planctomycete with a giant genome from the family Gemmataceae.</title>
        <authorList>
            <person name="Kulichevskaya I.S."/>
            <person name="Naumoff D.G."/>
            <person name="Miroshnikov K."/>
            <person name="Ivanova A."/>
            <person name="Philippov D.A."/>
            <person name="Hakobyan A."/>
            <person name="Rijpstra I.C."/>
            <person name="Sinninghe Damste J.S."/>
            <person name="Liesack W."/>
            <person name="Dedysh S.N."/>
        </authorList>
    </citation>
    <scope>NUCLEOTIDE SEQUENCE [LARGE SCALE GENOMIC DNA]</scope>
    <source>
        <strain evidence="2">PX52</strain>
    </source>
</reference>
<keyword evidence="2" id="KW-1185">Reference proteome</keyword>
<protein>
    <recommendedName>
        <fullName evidence="3">Zinc-finger domain-containing protein</fullName>
    </recommendedName>
</protein>
<proteinExistence type="predicted"/>